<dbReference type="InterPro" id="IPR050807">
    <property type="entry name" value="TransReg_Diox_bact_type"/>
</dbReference>
<reference evidence="3 4" key="1">
    <citation type="submission" date="2018-06" db="EMBL/GenBank/DDBJ databases">
        <title>Genome conservation of Clostridium tetani.</title>
        <authorList>
            <person name="Bruggemann H."/>
            <person name="Popoff M.R."/>
        </authorList>
    </citation>
    <scope>NUCLEOTIDE SEQUENCE [LARGE SCALE GENOMIC DNA]</scope>
    <source>
        <strain evidence="3 4">63.05</strain>
    </source>
</reference>
<dbReference type="SMART" id="SM00530">
    <property type="entry name" value="HTH_XRE"/>
    <property type="match status" value="1"/>
</dbReference>
<sequence length="64" mass="7304">MTIGDNMRRIAEEKNMTIYQVMKKSKVSMAYIYDIANNKQKNPSIAILKKIANALEVSIEDLVN</sequence>
<dbReference type="SUPFAM" id="SSF47413">
    <property type="entry name" value="lambda repressor-like DNA-binding domains"/>
    <property type="match status" value="1"/>
</dbReference>
<feature type="domain" description="HTH cro/C1-type" evidence="2">
    <location>
        <begin position="7"/>
        <end position="62"/>
    </location>
</feature>
<evidence type="ECO:0000259" key="2">
    <source>
        <dbReference type="PROSITE" id="PS50943"/>
    </source>
</evidence>
<keyword evidence="1" id="KW-0238">DNA-binding</keyword>
<organism evidence="3 4">
    <name type="scientific">Clostridium tetani</name>
    <dbReference type="NCBI Taxonomy" id="1513"/>
    <lineage>
        <taxon>Bacteria</taxon>
        <taxon>Bacillati</taxon>
        <taxon>Bacillota</taxon>
        <taxon>Clostridia</taxon>
        <taxon>Eubacteriales</taxon>
        <taxon>Clostridiaceae</taxon>
        <taxon>Clostridium</taxon>
    </lineage>
</organism>
<dbReference type="InterPro" id="IPR010982">
    <property type="entry name" value="Lambda_DNA-bd_dom_sf"/>
</dbReference>
<dbReference type="PROSITE" id="PS50943">
    <property type="entry name" value="HTH_CROC1"/>
    <property type="match status" value="1"/>
</dbReference>
<accession>A0ABY0ELS2</accession>
<dbReference type="RefSeq" id="WP_039260690.1">
    <property type="nucleotide sequence ID" value="NZ_AP031606.1"/>
</dbReference>
<gene>
    <name evidence="3" type="ORF">DP131_12020</name>
</gene>
<evidence type="ECO:0000313" key="3">
    <source>
        <dbReference type="EMBL" id="RXI52639.1"/>
    </source>
</evidence>
<comment type="caution">
    <text evidence="3">The sequence shown here is derived from an EMBL/GenBank/DDBJ whole genome shotgun (WGS) entry which is preliminary data.</text>
</comment>
<dbReference type="PANTHER" id="PTHR46797:SF1">
    <property type="entry name" value="METHYLPHOSPHONATE SYNTHASE"/>
    <property type="match status" value="1"/>
</dbReference>
<name>A0ABY0ELS2_CLOTA</name>
<proteinExistence type="predicted"/>
<evidence type="ECO:0000256" key="1">
    <source>
        <dbReference type="ARBA" id="ARBA00023125"/>
    </source>
</evidence>
<dbReference type="Proteomes" id="UP000290273">
    <property type="component" value="Unassembled WGS sequence"/>
</dbReference>
<dbReference type="Gene3D" id="1.10.260.40">
    <property type="entry name" value="lambda repressor-like DNA-binding domains"/>
    <property type="match status" value="1"/>
</dbReference>
<dbReference type="CDD" id="cd00093">
    <property type="entry name" value="HTH_XRE"/>
    <property type="match status" value="1"/>
</dbReference>
<dbReference type="Pfam" id="PF13443">
    <property type="entry name" value="HTH_26"/>
    <property type="match status" value="1"/>
</dbReference>
<dbReference type="InterPro" id="IPR001387">
    <property type="entry name" value="Cro/C1-type_HTH"/>
</dbReference>
<dbReference type="EMBL" id="QMAU01000049">
    <property type="protein sequence ID" value="RXI52639.1"/>
    <property type="molecule type" value="Genomic_DNA"/>
</dbReference>
<dbReference type="PANTHER" id="PTHR46797">
    <property type="entry name" value="HTH-TYPE TRANSCRIPTIONAL REGULATOR"/>
    <property type="match status" value="1"/>
</dbReference>
<protein>
    <submittedName>
        <fullName evidence="3">XRE family transcriptional regulator</fullName>
    </submittedName>
</protein>
<evidence type="ECO:0000313" key="4">
    <source>
        <dbReference type="Proteomes" id="UP000290273"/>
    </source>
</evidence>